<dbReference type="PANTHER" id="PTHR46791:SF4">
    <property type="match status" value="1"/>
</dbReference>
<dbReference type="RefSeq" id="XP_026076637.1">
    <property type="nucleotide sequence ID" value="XM_026220852.1"/>
</dbReference>
<reference evidence="3" key="1">
    <citation type="submission" date="2025-08" db="UniProtKB">
        <authorList>
            <consortium name="RefSeq"/>
        </authorList>
    </citation>
    <scope>IDENTIFICATION</scope>
    <source>
        <strain evidence="3">Wakin</strain>
        <tissue evidence="3">Muscle</tissue>
    </source>
</reference>
<name>A0A6P6KZ49_CARAU</name>
<dbReference type="SUPFAM" id="SSF53098">
    <property type="entry name" value="Ribonuclease H-like"/>
    <property type="match status" value="1"/>
</dbReference>
<evidence type="ECO:0000313" key="2">
    <source>
        <dbReference type="Proteomes" id="UP000515129"/>
    </source>
</evidence>
<dbReference type="OrthoDB" id="2686689at2759"/>
<feature type="domain" description="Integrase catalytic" evidence="1">
    <location>
        <begin position="199"/>
        <end position="382"/>
    </location>
</feature>
<dbReference type="Pfam" id="PF24764">
    <property type="entry name" value="rva_4"/>
    <property type="match status" value="1"/>
</dbReference>
<dbReference type="InterPro" id="IPR058913">
    <property type="entry name" value="Integrase_dom_put"/>
</dbReference>
<dbReference type="KEGG" id="caua:113054983"/>
<dbReference type="GeneID" id="113054983"/>
<keyword evidence="2" id="KW-1185">Reference proteome</keyword>
<accession>A0A6P6KZ49</accession>
<dbReference type="Gene3D" id="3.30.420.10">
    <property type="entry name" value="Ribonuclease H-like superfamily/Ribonuclease H"/>
    <property type="match status" value="1"/>
</dbReference>
<dbReference type="PROSITE" id="PS50994">
    <property type="entry name" value="INTEGRASE"/>
    <property type="match status" value="1"/>
</dbReference>
<proteinExistence type="predicted"/>
<dbReference type="GO" id="GO:0003676">
    <property type="term" value="F:nucleic acid binding"/>
    <property type="evidence" value="ECO:0007669"/>
    <property type="project" value="InterPro"/>
</dbReference>
<dbReference type="InterPro" id="IPR012337">
    <property type="entry name" value="RNaseH-like_sf"/>
</dbReference>
<evidence type="ECO:0000259" key="1">
    <source>
        <dbReference type="PROSITE" id="PS50994"/>
    </source>
</evidence>
<dbReference type="InterPro" id="IPR036397">
    <property type="entry name" value="RNaseH_sf"/>
</dbReference>
<organism evidence="2 3">
    <name type="scientific">Carassius auratus</name>
    <name type="common">Goldfish</name>
    <dbReference type="NCBI Taxonomy" id="7957"/>
    <lineage>
        <taxon>Eukaryota</taxon>
        <taxon>Metazoa</taxon>
        <taxon>Chordata</taxon>
        <taxon>Craniata</taxon>
        <taxon>Vertebrata</taxon>
        <taxon>Euteleostomi</taxon>
        <taxon>Actinopterygii</taxon>
        <taxon>Neopterygii</taxon>
        <taxon>Teleostei</taxon>
        <taxon>Ostariophysi</taxon>
        <taxon>Cypriniformes</taxon>
        <taxon>Cyprinidae</taxon>
        <taxon>Cyprininae</taxon>
        <taxon>Carassius</taxon>
    </lineage>
</organism>
<dbReference type="Proteomes" id="UP000515129">
    <property type="component" value="Chromosome 36"/>
</dbReference>
<evidence type="ECO:0000313" key="3">
    <source>
        <dbReference type="RefSeq" id="XP_026076637.1"/>
    </source>
</evidence>
<dbReference type="InterPro" id="IPR001584">
    <property type="entry name" value="Integrase_cat-core"/>
</dbReference>
<dbReference type="GO" id="GO:0015074">
    <property type="term" value="P:DNA integration"/>
    <property type="evidence" value="ECO:0007669"/>
    <property type="project" value="InterPro"/>
</dbReference>
<sequence length="454" mass="52211">MSGGSDRVWRGIVDDLLALADFCERNSPPDYHFVYRRVSQLREDVANAAENCGCTINGRIWATFDEAQSVIQRLSPSDCSSRHAIAVPSILEQHQSLDVPAEETARCIGVSLRTVRRKLARDGLRKRDLYTSITNEELDRIVSEIHHRYPNAGYKMILGHIRSRELHIQKHRVLASLRRVDPEGMELRRLRLRTARRRRYSVPAPNSVWHIDGNHKLIRWRIVIHGGIDGFSRLVAYLKVATNNKAQTVLQSFLSAVQIYGVPSRVRSDKGGENVMVARFMIRTRGANRQSHITGRSVHNQRIERLWRDVFDQVTDLFYTTFRRLEDEGWHNPDQEVDLFALHWSYIPQIQRHLQEFQSAWNSHSLRSAGNRTPLQLWSNHEKEGSNQIDIDDEVREDIQGQQAEGVHVPELDMPRGLTEEELATLPNPDVPFSDALSVYMETVLAVKQMIGES</sequence>
<dbReference type="AlphaFoldDB" id="A0A6P6KZ49"/>
<gene>
    <name evidence="3" type="primary">LOC113054983</name>
</gene>
<dbReference type="PANTHER" id="PTHR46791">
    <property type="entry name" value="EXPRESSED PROTEIN"/>
    <property type="match status" value="1"/>
</dbReference>
<protein>
    <submittedName>
        <fullName evidence="3">Uncharacterized protein LOC113054983 isoform X1</fullName>
    </submittedName>
</protein>